<accession>A0A061GUS7</accession>
<name>A0A061GUS7_THECC</name>
<keyword evidence="2" id="KW-1185">Reference proteome</keyword>
<dbReference type="EMBL" id="CM001887">
    <property type="protein sequence ID" value="EOY33605.1"/>
    <property type="molecule type" value="Genomic_DNA"/>
</dbReference>
<sequence length="89" mass="9578">MIVGEKLKQRYVKLNIDGSAKGQSGMAAAGGLIKDENGNWIVGFTFKIGGRVVSSRPKGTMEGERDARVSHDLAKDLFVNLPADYCGVH</sequence>
<protein>
    <recommendedName>
        <fullName evidence="3">RNase H type-1 domain-containing protein</fullName>
    </recommendedName>
</protein>
<evidence type="ECO:0000313" key="1">
    <source>
        <dbReference type="EMBL" id="EOY33605.1"/>
    </source>
</evidence>
<gene>
    <name evidence="1" type="ORF">TCM_041535</name>
</gene>
<evidence type="ECO:0000313" key="2">
    <source>
        <dbReference type="Proteomes" id="UP000026915"/>
    </source>
</evidence>
<organism evidence="1 2">
    <name type="scientific">Theobroma cacao</name>
    <name type="common">Cacao</name>
    <name type="synonym">Cocoa</name>
    <dbReference type="NCBI Taxonomy" id="3641"/>
    <lineage>
        <taxon>Eukaryota</taxon>
        <taxon>Viridiplantae</taxon>
        <taxon>Streptophyta</taxon>
        <taxon>Embryophyta</taxon>
        <taxon>Tracheophyta</taxon>
        <taxon>Spermatophyta</taxon>
        <taxon>Magnoliopsida</taxon>
        <taxon>eudicotyledons</taxon>
        <taxon>Gunneridae</taxon>
        <taxon>Pentapetalae</taxon>
        <taxon>rosids</taxon>
        <taxon>malvids</taxon>
        <taxon>Malvales</taxon>
        <taxon>Malvaceae</taxon>
        <taxon>Byttnerioideae</taxon>
        <taxon>Theobroma</taxon>
    </lineage>
</organism>
<dbReference type="InParanoid" id="A0A061GUS7"/>
<proteinExistence type="predicted"/>
<reference evidence="1 2" key="1">
    <citation type="journal article" date="2013" name="Genome Biol.">
        <title>The genome sequence of the most widely cultivated cacao type and its use to identify candidate genes regulating pod color.</title>
        <authorList>
            <person name="Motamayor J.C."/>
            <person name="Mockaitis K."/>
            <person name="Schmutz J."/>
            <person name="Haiminen N."/>
            <person name="Iii D.L."/>
            <person name="Cornejo O."/>
            <person name="Findley S.D."/>
            <person name="Zheng P."/>
            <person name="Utro F."/>
            <person name="Royaert S."/>
            <person name="Saski C."/>
            <person name="Jenkins J."/>
            <person name="Podicheti R."/>
            <person name="Zhao M."/>
            <person name="Scheffler B.E."/>
            <person name="Stack J.C."/>
            <person name="Feltus F.A."/>
            <person name="Mustiga G.M."/>
            <person name="Amores F."/>
            <person name="Phillips W."/>
            <person name="Marelli J.P."/>
            <person name="May G.D."/>
            <person name="Shapiro H."/>
            <person name="Ma J."/>
            <person name="Bustamante C.D."/>
            <person name="Schnell R.J."/>
            <person name="Main D."/>
            <person name="Gilbert D."/>
            <person name="Parida L."/>
            <person name="Kuhn D.N."/>
        </authorList>
    </citation>
    <scope>NUCLEOTIDE SEQUENCE [LARGE SCALE GENOMIC DNA]</scope>
    <source>
        <strain evidence="2">cv. Matina 1-6</strain>
    </source>
</reference>
<dbReference type="Gramene" id="EOY33605">
    <property type="protein sequence ID" value="EOY33605"/>
    <property type="gene ID" value="TCM_041535"/>
</dbReference>
<dbReference type="HOGENOM" id="CLU_2459240_0_0_1"/>
<dbReference type="AlphaFoldDB" id="A0A061GUS7"/>
<evidence type="ECO:0008006" key="3">
    <source>
        <dbReference type="Google" id="ProtNLM"/>
    </source>
</evidence>
<dbReference type="Proteomes" id="UP000026915">
    <property type="component" value="Chromosome 9"/>
</dbReference>